<reference evidence="2" key="1">
    <citation type="journal article" date="2014" name="Front. Microbiol.">
        <title>High frequency of phylogenetically diverse reductive dehalogenase-homologous genes in deep subseafloor sedimentary metagenomes.</title>
        <authorList>
            <person name="Kawai M."/>
            <person name="Futagami T."/>
            <person name="Toyoda A."/>
            <person name="Takaki Y."/>
            <person name="Nishi S."/>
            <person name="Hori S."/>
            <person name="Arai W."/>
            <person name="Tsubouchi T."/>
            <person name="Morono Y."/>
            <person name="Uchiyama I."/>
            <person name="Ito T."/>
            <person name="Fujiyama A."/>
            <person name="Inagaki F."/>
            <person name="Takami H."/>
        </authorList>
    </citation>
    <scope>NUCLEOTIDE SEQUENCE</scope>
    <source>
        <strain evidence="2">Expedition CK06-06</strain>
    </source>
</reference>
<accession>X1MD40</accession>
<protein>
    <submittedName>
        <fullName evidence="2">Uncharacterized protein</fullName>
    </submittedName>
</protein>
<dbReference type="EMBL" id="BARV01015303">
    <property type="protein sequence ID" value="GAI29203.1"/>
    <property type="molecule type" value="Genomic_DNA"/>
</dbReference>
<gene>
    <name evidence="2" type="ORF">S06H3_26469</name>
</gene>
<proteinExistence type="predicted"/>
<comment type="caution">
    <text evidence="2">The sequence shown here is derived from an EMBL/GenBank/DDBJ whole genome shotgun (WGS) entry which is preliminary data.</text>
</comment>
<name>X1MD40_9ZZZZ</name>
<feature type="region of interest" description="Disordered" evidence="1">
    <location>
        <begin position="108"/>
        <end position="127"/>
    </location>
</feature>
<evidence type="ECO:0000313" key="2">
    <source>
        <dbReference type="EMBL" id="GAI29203.1"/>
    </source>
</evidence>
<sequence>MNEEKKIAGAILDAQKMREKSYQPCIDSQGNDFGEYKLDIETCLIKTCKQRGLSPNLWHLLSLAIHWWNDIQLWAEDVLADKNILEECEKENAKMKDEQKQACDIDMMVEPTPPPMEDISEADVSKK</sequence>
<dbReference type="AlphaFoldDB" id="X1MD40"/>
<organism evidence="2">
    <name type="scientific">marine sediment metagenome</name>
    <dbReference type="NCBI Taxonomy" id="412755"/>
    <lineage>
        <taxon>unclassified sequences</taxon>
        <taxon>metagenomes</taxon>
        <taxon>ecological metagenomes</taxon>
    </lineage>
</organism>
<evidence type="ECO:0000256" key="1">
    <source>
        <dbReference type="SAM" id="MobiDB-lite"/>
    </source>
</evidence>